<comment type="caution">
    <text evidence="2">The sequence shown here is derived from an EMBL/GenBank/DDBJ whole genome shotgun (WGS) entry which is preliminary data.</text>
</comment>
<dbReference type="PANTHER" id="PTHR11895">
    <property type="entry name" value="TRANSAMIDASE"/>
    <property type="match status" value="1"/>
</dbReference>
<gene>
    <name evidence="2" type="ORF">WM40_10720</name>
</gene>
<comment type="similarity">
    <text evidence="1">Belongs to the amidase family.</text>
</comment>
<dbReference type="EMBL" id="LAQU01000009">
    <property type="protein sequence ID" value="KKB63500.1"/>
    <property type="molecule type" value="Genomic_DNA"/>
</dbReference>
<proteinExistence type="inferred from homology"/>
<dbReference type="STRING" id="28092.WM40_10720"/>
<protein>
    <submittedName>
        <fullName evidence="2">Uncharacterized protein</fullName>
    </submittedName>
</protein>
<sequence>MNAFIRPLALGDLDGPSLAIEDTIPVAGLKTVRAVDAISSMAGNGVTKRPNQAARDETTDIATRRIVRVCHRVHRHAPAVRRVLDNGWHADTRVGHAGFGAAAAVSNAWVRGALAADFTGGLRVGAALHGIFGFKPTYASHVGLPMYCVGALAPDMQALVDLAAALDDRFDETQAMHPSEPIRVAWLASDDQRGGAPSARDNGYLGAKDWSKVQDLLIDACRRHALQAQSTHPEPHFDTYTGAPARNRTVRLCGIAEAAAAARLIAQFAGRANEDSIDTPTLVDISEALHQARTFRLAVDEALTHVDVLALPTLPAGDGNIGIDRLTRVFNLSGHPAVTLPLPFDMADGRPHALQLIGRHGDDARLCGAARWFDDMFARHPAAQWTNRNPARATGNHAFTAYRTLADHISVPGWLTARAG</sequence>
<dbReference type="Gene3D" id="3.90.1300.10">
    <property type="entry name" value="Amidase signature (AS) domain"/>
    <property type="match status" value="1"/>
</dbReference>
<dbReference type="Proteomes" id="UP000033618">
    <property type="component" value="Unassembled WGS sequence"/>
</dbReference>
<evidence type="ECO:0000313" key="3">
    <source>
        <dbReference type="Proteomes" id="UP000033618"/>
    </source>
</evidence>
<dbReference type="SUPFAM" id="SSF75304">
    <property type="entry name" value="Amidase signature (AS) enzymes"/>
    <property type="match status" value="1"/>
</dbReference>
<keyword evidence="3" id="KW-1185">Reference proteome</keyword>
<reference evidence="2 3" key="1">
    <citation type="submission" date="2015-03" db="EMBL/GenBank/DDBJ databases">
        <title>Draft Genome Sequence of Burkholderia andropogonis type strain ICMP2807, isolated from Sorghum bicolor.</title>
        <authorList>
            <person name="Lopes-Santos L."/>
            <person name="Castro D.B."/>
            <person name="Ottoboni L.M."/>
            <person name="Park D."/>
            <person name="Weirc B.S."/>
            <person name="Destefano S.A."/>
        </authorList>
    </citation>
    <scope>NUCLEOTIDE SEQUENCE [LARGE SCALE GENOMIC DNA]</scope>
    <source>
        <strain evidence="2 3">ICMP2807</strain>
    </source>
</reference>
<dbReference type="AlphaFoldDB" id="A0A0F5K0N6"/>
<dbReference type="GO" id="GO:0003824">
    <property type="term" value="F:catalytic activity"/>
    <property type="evidence" value="ECO:0007669"/>
    <property type="project" value="InterPro"/>
</dbReference>
<name>A0A0F5K0N6_9BURK</name>
<dbReference type="PANTHER" id="PTHR11895:SF7">
    <property type="entry name" value="GLUTAMYL-TRNA(GLN) AMIDOTRANSFERASE SUBUNIT A, MITOCHONDRIAL"/>
    <property type="match status" value="1"/>
</dbReference>
<evidence type="ECO:0000313" key="2">
    <source>
        <dbReference type="EMBL" id="KKB63500.1"/>
    </source>
</evidence>
<dbReference type="InterPro" id="IPR000120">
    <property type="entry name" value="Amidase"/>
</dbReference>
<dbReference type="RefSeq" id="WP_046152863.1">
    <property type="nucleotide sequence ID" value="NZ_CADFGU010000001.1"/>
</dbReference>
<dbReference type="InterPro" id="IPR036928">
    <property type="entry name" value="AS_sf"/>
</dbReference>
<dbReference type="OrthoDB" id="9811471at2"/>
<accession>A0A0F5K0N6</accession>
<dbReference type="PATRIC" id="fig|28092.6.peg.2527"/>
<organism evidence="2 3">
    <name type="scientific">Robbsia andropogonis</name>
    <dbReference type="NCBI Taxonomy" id="28092"/>
    <lineage>
        <taxon>Bacteria</taxon>
        <taxon>Pseudomonadati</taxon>
        <taxon>Pseudomonadota</taxon>
        <taxon>Betaproteobacteria</taxon>
        <taxon>Burkholderiales</taxon>
        <taxon>Burkholderiaceae</taxon>
        <taxon>Robbsia</taxon>
    </lineage>
</organism>
<evidence type="ECO:0000256" key="1">
    <source>
        <dbReference type="ARBA" id="ARBA00009199"/>
    </source>
</evidence>